<sequence>MLPPPVCETPPRSLSPHSGSPRGRIRPRTALASTGGEKKLGEGGRMKGEVRGPGSPRKVHRGSPLGLSSPIGLLLPSPHRPDVPSVGHRNILLPPQLPLPAGPRLRRCPPLGAQALHCQCPARSAYGRRPFKKPVLTSLPWGPVPFTTTAFTANGTPTAPLSTPGGAWALCHHWGIPGLRIRCWPPVKFRPGWGPRNVFCCRSG</sequence>
<proteinExistence type="predicted"/>
<dbReference type="Proteomes" id="UP001066276">
    <property type="component" value="Chromosome 2_1"/>
</dbReference>
<keyword evidence="3" id="KW-1185">Reference proteome</keyword>
<feature type="compositionally biased region" description="Basic and acidic residues" evidence="1">
    <location>
        <begin position="36"/>
        <end position="50"/>
    </location>
</feature>
<dbReference type="EMBL" id="JANPWB010000003">
    <property type="protein sequence ID" value="KAJ1204497.1"/>
    <property type="molecule type" value="Genomic_DNA"/>
</dbReference>
<evidence type="ECO:0000313" key="3">
    <source>
        <dbReference type="Proteomes" id="UP001066276"/>
    </source>
</evidence>
<feature type="region of interest" description="Disordered" evidence="1">
    <location>
        <begin position="1"/>
        <end position="64"/>
    </location>
</feature>
<organism evidence="2 3">
    <name type="scientific">Pleurodeles waltl</name>
    <name type="common">Iberian ribbed newt</name>
    <dbReference type="NCBI Taxonomy" id="8319"/>
    <lineage>
        <taxon>Eukaryota</taxon>
        <taxon>Metazoa</taxon>
        <taxon>Chordata</taxon>
        <taxon>Craniata</taxon>
        <taxon>Vertebrata</taxon>
        <taxon>Euteleostomi</taxon>
        <taxon>Amphibia</taxon>
        <taxon>Batrachia</taxon>
        <taxon>Caudata</taxon>
        <taxon>Salamandroidea</taxon>
        <taxon>Salamandridae</taxon>
        <taxon>Pleurodelinae</taxon>
        <taxon>Pleurodeles</taxon>
    </lineage>
</organism>
<name>A0AAV7VW47_PLEWA</name>
<accession>A0AAV7VW47</accession>
<dbReference type="AlphaFoldDB" id="A0AAV7VW47"/>
<protein>
    <submittedName>
        <fullName evidence="2">Uncharacterized protein</fullName>
    </submittedName>
</protein>
<comment type="caution">
    <text evidence="2">The sequence shown here is derived from an EMBL/GenBank/DDBJ whole genome shotgun (WGS) entry which is preliminary data.</text>
</comment>
<evidence type="ECO:0000256" key="1">
    <source>
        <dbReference type="SAM" id="MobiDB-lite"/>
    </source>
</evidence>
<evidence type="ECO:0000313" key="2">
    <source>
        <dbReference type="EMBL" id="KAJ1204497.1"/>
    </source>
</evidence>
<reference evidence="2" key="1">
    <citation type="journal article" date="2022" name="bioRxiv">
        <title>Sequencing and chromosome-scale assembly of the giantPleurodeles waltlgenome.</title>
        <authorList>
            <person name="Brown T."/>
            <person name="Elewa A."/>
            <person name="Iarovenko S."/>
            <person name="Subramanian E."/>
            <person name="Araus A.J."/>
            <person name="Petzold A."/>
            <person name="Susuki M."/>
            <person name="Suzuki K.-i.T."/>
            <person name="Hayashi T."/>
            <person name="Toyoda A."/>
            <person name="Oliveira C."/>
            <person name="Osipova E."/>
            <person name="Leigh N.D."/>
            <person name="Simon A."/>
            <person name="Yun M.H."/>
        </authorList>
    </citation>
    <scope>NUCLEOTIDE SEQUENCE</scope>
    <source>
        <strain evidence="2">20211129_DDA</strain>
        <tissue evidence="2">Liver</tissue>
    </source>
</reference>
<gene>
    <name evidence="2" type="ORF">NDU88_008274</name>
</gene>